<feature type="domain" description="Zinc finger PHD-type" evidence="6">
    <location>
        <begin position="630"/>
        <end position="676"/>
    </location>
</feature>
<accession>A0ABR2M8N6</accession>
<comment type="caution">
    <text evidence="7">The sequence shown here is derived from an EMBL/GenBank/DDBJ whole genome shotgun (WGS) entry which is preliminary data.</text>
</comment>
<keyword evidence="5" id="KW-0804">Transcription</keyword>
<dbReference type="InterPro" id="IPR001965">
    <property type="entry name" value="Znf_PHD"/>
</dbReference>
<keyword evidence="3" id="KW-0862">Zinc</keyword>
<evidence type="ECO:0000256" key="2">
    <source>
        <dbReference type="ARBA" id="ARBA00022771"/>
    </source>
</evidence>
<keyword evidence="2" id="KW-0863">Zinc-finger</keyword>
<dbReference type="PROSITE" id="PS01359">
    <property type="entry name" value="ZF_PHD_1"/>
    <property type="match status" value="1"/>
</dbReference>
<dbReference type="Pfam" id="PF00628">
    <property type="entry name" value="PHD"/>
    <property type="match status" value="1"/>
</dbReference>
<dbReference type="CDD" id="cd15556">
    <property type="entry name" value="PHD_MMD1_like"/>
    <property type="match status" value="1"/>
</dbReference>
<dbReference type="PROSITE" id="PS01306">
    <property type="entry name" value="UPF0054"/>
    <property type="match status" value="1"/>
</dbReference>
<sequence>MVVNGRPVKRAKRRVTADLYDFFSFPSDAAARDLDGPFRSNVQIFLSRHARLLPPPSILPPSPPPAGHLLTWRIGYGLGEGDVGFGEEVLSPAEAAAMATIELDVVEEDMTRSKSVYCDQCRVVGWSGHPVCRKRYHFIIRNNVNPSSAYGHKCPCCGALLQRMDSRCDSCNYDLTAENVEDWAHRQLEDPTHLLHGLVHANGYGHLLRVNGLDGGSKYLTGSDIMDFWDRLCKMLRVRKVTVMDISKKHGMEYRLLNAVTSGQPWYGNWGYKFGAGSFGVSLTAYQEAVNTLSNLPLSHFFSHSRSERATLENTVSLYCSLSDEHLVTLRDLFRCINHLLRDAGEHPCPAKKLLQVASLGALSSWSKTDIEMAEAVMVKVLRAVGKSRWVTWRALKGASSGSIGSPELLDWCLKGLSGKPTDDRLVVQSRFNDQTNTIEFRLESWEQLADHVQRGAVKLSPDHLLRDLKSLYYAALDPTTMLHHSPKAAKETALKAARKILDCKQFIKHYDEHLARSQPSNPLQLHIWCHVELFDEPADYTSPPSELVILPADATLTELKLQVAKAFRETYIVFQRFQPEQVLGPDKVSCVGQLTDIQGVALVRGRCLAGNGKLERFRMERGTESWEVDCPCGARDDDGERMMACDACEVWQHTRCAGIDDQDGVPDKFVCIKCTGCCMALPQDPGGGRGRLLKAA</sequence>
<dbReference type="InterPro" id="IPR019787">
    <property type="entry name" value="Znf_PHD-finger"/>
</dbReference>
<gene>
    <name evidence="7" type="ORF">KSP40_PGU017637</name>
</gene>
<dbReference type="InterPro" id="IPR059080">
    <property type="entry name" value="WHD_PTC1"/>
</dbReference>
<evidence type="ECO:0000313" key="8">
    <source>
        <dbReference type="Proteomes" id="UP001412067"/>
    </source>
</evidence>
<organism evidence="7 8">
    <name type="scientific">Platanthera guangdongensis</name>
    <dbReference type="NCBI Taxonomy" id="2320717"/>
    <lineage>
        <taxon>Eukaryota</taxon>
        <taxon>Viridiplantae</taxon>
        <taxon>Streptophyta</taxon>
        <taxon>Embryophyta</taxon>
        <taxon>Tracheophyta</taxon>
        <taxon>Spermatophyta</taxon>
        <taxon>Magnoliopsida</taxon>
        <taxon>Liliopsida</taxon>
        <taxon>Asparagales</taxon>
        <taxon>Orchidaceae</taxon>
        <taxon>Orchidoideae</taxon>
        <taxon>Orchideae</taxon>
        <taxon>Orchidinae</taxon>
        <taxon>Platanthera</taxon>
    </lineage>
</organism>
<dbReference type="InterPro" id="IPR058054">
    <property type="entry name" value="Znf_MS1-like"/>
</dbReference>
<dbReference type="InterPro" id="IPR019786">
    <property type="entry name" value="Zinc_finger_PHD-type_CS"/>
</dbReference>
<protein>
    <submittedName>
        <fullName evidence="7">PHD finger protein</fullName>
    </submittedName>
</protein>
<proteinExistence type="predicted"/>
<dbReference type="PANTHER" id="PTHR46201:SF3">
    <property type="entry name" value="OS01G0877500 PROTEIN"/>
    <property type="match status" value="1"/>
</dbReference>
<dbReference type="InterPro" id="IPR020549">
    <property type="entry name" value="YbeY_CS"/>
</dbReference>
<keyword evidence="8" id="KW-1185">Reference proteome</keyword>
<dbReference type="InterPro" id="IPR057765">
    <property type="entry name" value="MS1-like_ubiquitin"/>
</dbReference>
<name>A0ABR2M8N6_9ASPA</name>
<dbReference type="InterPro" id="IPR013083">
    <property type="entry name" value="Znf_RING/FYVE/PHD"/>
</dbReference>
<reference evidence="7 8" key="1">
    <citation type="journal article" date="2022" name="Nat. Plants">
        <title>Genomes of leafy and leafless Platanthera orchids illuminate the evolution of mycoheterotrophy.</title>
        <authorList>
            <person name="Li M.H."/>
            <person name="Liu K.W."/>
            <person name="Li Z."/>
            <person name="Lu H.C."/>
            <person name="Ye Q.L."/>
            <person name="Zhang D."/>
            <person name="Wang J.Y."/>
            <person name="Li Y.F."/>
            <person name="Zhong Z.M."/>
            <person name="Liu X."/>
            <person name="Yu X."/>
            <person name="Liu D.K."/>
            <person name="Tu X.D."/>
            <person name="Liu B."/>
            <person name="Hao Y."/>
            <person name="Liao X.Y."/>
            <person name="Jiang Y.T."/>
            <person name="Sun W.H."/>
            <person name="Chen J."/>
            <person name="Chen Y.Q."/>
            <person name="Ai Y."/>
            <person name="Zhai J.W."/>
            <person name="Wu S.S."/>
            <person name="Zhou Z."/>
            <person name="Hsiao Y.Y."/>
            <person name="Wu W.L."/>
            <person name="Chen Y.Y."/>
            <person name="Lin Y.F."/>
            <person name="Hsu J.L."/>
            <person name="Li C.Y."/>
            <person name="Wang Z.W."/>
            <person name="Zhao X."/>
            <person name="Zhong W.Y."/>
            <person name="Ma X.K."/>
            <person name="Ma L."/>
            <person name="Huang J."/>
            <person name="Chen G.Z."/>
            <person name="Huang M.Z."/>
            <person name="Huang L."/>
            <person name="Peng D.H."/>
            <person name="Luo Y.B."/>
            <person name="Zou S.Q."/>
            <person name="Chen S.P."/>
            <person name="Lan S."/>
            <person name="Tsai W.C."/>
            <person name="Van de Peer Y."/>
            <person name="Liu Z.J."/>
        </authorList>
    </citation>
    <scope>NUCLEOTIDE SEQUENCE [LARGE SCALE GENOMIC DNA]</scope>
    <source>
        <strain evidence="7">Lor288</strain>
    </source>
</reference>
<keyword evidence="1" id="KW-0479">Metal-binding</keyword>
<dbReference type="Proteomes" id="UP001412067">
    <property type="component" value="Unassembled WGS sequence"/>
</dbReference>
<dbReference type="Gene3D" id="3.30.40.10">
    <property type="entry name" value="Zinc/RING finger domain, C3HC4 (zinc finger)"/>
    <property type="match status" value="1"/>
</dbReference>
<evidence type="ECO:0000259" key="6">
    <source>
        <dbReference type="SMART" id="SM00249"/>
    </source>
</evidence>
<dbReference type="SUPFAM" id="SSF57903">
    <property type="entry name" value="FYVE/PHD zinc finger"/>
    <property type="match status" value="1"/>
</dbReference>
<evidence type="ECO:0000256" key="3">
    <source>
        <dbReference type="ARBA" id="ARBA00022833"/>
    </source>
</evidence>
<keyword evidence="4" id="KW-0805">Transcription regulation</keyword>
<dbReference type="Pfam" id="PF25874">
    <property type="entry name" value="WHD_plant_repro"/>
    <property type="match status" value="1"/>
</dbReference>
<evidence type="ECO:0000256" key="4">
    <source>
        <dbReference type="ARBA" id="ARBA00023015"/>
    </source>
</evidence>
<dbReference type="SMART" id="SM00249">
    <property type="entry name" value="PHD"/>
    <property type="match status" value="1"/>
</dbReference>
<evidence type="ECO:0000256" key="1">
    <source>
        <dbReference type="ARBA" id="ARBA00022723"/>
    </source>
</evidence>
<evidence type="ECO:0000313" key="7">
    <source>
        <dbReference type="EMBL" id="KAK8960512.1"/>
    </source>
</evidence>
<dbReference type="InterPro" id="IPR011011">
    <property type="entry name" value="Znf_FYVE_PHD"/>
</dbReference>
<dbReference type="PANTHER" id="PTHR46201">
    <property type="entry name" value="PHD FINGER PROTEIN MALE MEIOCYTE DEATH 1-RELATED"/>
    <property type="match status" value="1"/>
</dbReference>
<evidence type="ECO:0000256" key="5">
    <source>
        <dbReference type="ARBA" id="ARBA00023163"/>
    </source>
</evidence>
<dbReference type="EMBL" id="JBBWWR010000010">
    <property type="protein sequence ID" value="KAK8960512.1"/>
    <property type="molecule type" value="Genomic_DNA"/>
</dbReference>
<dbReference type="Pfam" id="PF25565">
    <property type="entry name" value="Ubiquitin_At1g33420"/>
    <property type="match status" value="1"/>
</dbReference>